<evidence type="ECO:0000259" key="3">
    <source>
        <dbReference type="Pfam" id="PF07833"/>
    </source>
</evidence>
<dbReference type="EMBL" id="CAJVAS010000029">
    <property type="protein sequence ID" value="CAG7644910.1"/>
    <property type="molecule type" value="Genomic_DNA"/>
</dbReference>
<feature type="domain" description="Copper amine oxidase-like N-terminal" evidence="3">
    <location>
        <begin position="68"/>
        <end position="162"/>
    </location>
</feature>
<feature type="region of interest" description="Disordered" evidence="1">
    <location>
        <begin position="183"/>
        <end position="206"/>
    </location>
</feature>
<evidence type="ECO:0000313" key="5">
    <source>
        <dbReference type="Proteomes" id="UP000693672"/>
    </source>
</evidence>
<dbReference type="Proteomes" id="UP000693672">
    <property type="component" value="Unassembled WGS sequence"/>
</dbReference>
<evidence type="ECO:0000313" key="4">
    <source>
        <dbReference type="EMBL" id="CAG7644910.1"/>
    </source>
</evidence>
<keyword evidence="5" id="KW-1185">Reference proteome</keyword>
<dbReference type="Pfam" id="PF07833">
    <property type="entry name" value="Cu_amine_oxidN1"/>
    <property type="match status" value="1"/>
</dbReference>
<dbReference type="InterPro" id="IPR012854">
    <property type="entry name" value="Cu_amine_oxidase-like_N"/>
</dbReference>
<reference evidence="4" key="1">
    <citation type="submission" date="2021-06" db="EMBL/GenBank/DDBJ databases">
        <authorList>
            <person name="Criscuolo A."/>
        </authorList>
    </citation>
    <scope>NUCLEOTIDE SEQUENCE</scope>
    <source>
        <strain evidence="4">CIP111600</strain>
    </source>
</reference>
<keyword evidence="2" id="KW-0732">Signal</keyword>
<protein>
    <recommendedName>
        <fullName evidence="3">Copper amine oxidase-like N-terminal domain-containing protein</fullName>
    </recommendedName>
</protein>
<evidence type="ECO:0000256" key="1">
    <source>
        <dbReference type="SAM" id="MobiDB-lite"/>
    </source>
</evidence>
<feature type="compositionally biased region" description="Basic and acidic residues" evidence="1">
    <location>
        <begin position="194"/>
        <end position="206"/>
    </location>
</feature>
<organism evidence="4 5">
    <name type="scientific">Paenibacillus solanacearum</name>
    <dbReference type="NCBI Taxonomy" id="2048548"/>
    <lineage>
        <taxon>Bacteria</taxon>
        <taxon>Bacillati</taxon>
        <taxon>Bacillota</taxon>
        <taxon>Bacilli</taxon>
        <taxon>Bacillales</taxon>
        <taxon>Paenibacillaceae</taxon>
        <taxon>Paenibacillus</taxon>
    </lineage>
</organism>
<sequence length="282" mass="31342">MISIKKMTIGLTVAFTLSTATAPVAYIHAASNDSNNKSIILKVNDPWMYVNSGTDQDIKMLDSEEGSTPVIRNDRTLLPIANIVNEFGGTVKWDSSDKKVSIVLNGNSINLWIDSKKAVVNQTEKTLDVSPTIINNRTMVPLRFVSENLKIKLIWDGDNQIIALYNGDYSNVPSSYGEYFNYESDTPNNENEGSETKKSTDTVESDKPLDKNGVLIAVGDRVTYSFFYGKVEKIDRGRVLVSWDSKNNLWLKDEDADFMAALAGIKYKSKSWIDAASITADK</sequence>
<dbReference type="AlphaFoldDB" id="A0A916NYG6"/>
<feature type="chain" id="PRO_5039367437" description="Copper amine oxidase-like N-terminal domain-containing protein" evidence="2">
    <location>
        <begin position="23"/>
        <end position="282"/>
    </location>
</feature>
<gene>
    <name evidence="4" type="ORF">PAESOLCIP111_04843</name>
</gene>
<accession>A0A916NYG6</accession>
<feature type="signal peptide" evidence="2">
    <location>
        <begin position="1"/>
        <end position="22"/>
    </location>
</feature>
<proteinExistence type="predicted"/>
<evidence type="ECO:0000256" key="2">
    <source>
        <dbReference type="SAM" id="SignalP"/>
    </source>
</evidence>
<name>A0A916NYG6_9BACL</name>
<comment type="caution">
    <text evidence="4">The sequence shown here is derived from an EMBL/GenBank/DDBJ whole genome shotgun (WGS) entry which is preliminary data.</text>
</comment>
<dbReference type="RefSeq" id="WP_218094553.1">
    <property type="nucleotide sequence ID" value="NZ_CAJVAS010000029.1"/>
</dbReference>